<keyword evidence="3" id="KW-0378">Hydrolase</keyword>
<dbReference type="PROSITE" id="PS50203">
    <property type="entry name" value="CALPAIN_CAT"/>
    <property type="match status" value="1"/>
</dbReference>
<evidence type="ECO:0000259" key="7">
    <source>
        <dbReference type="PROSITE" id="PS50203"/>
    </source>
</evidence>
<evidence type="ECO:0000256" key="5">
    <source>
        <dbReference type="PIRSR" id="PIRSR622684-1"/>
    </source>
</evidence>
<keyword evidence="9" id="KW-1185">Reference proteome</keyword>
<dbReference type="PANTHER" id="PTHR10183:SF379">
    <property type="entry name" value="CALPAIN-5"/>
    <property type="match status" value="1"/>
</dbReference>
<gene>
    <name evidence="8" type="ORF">B0H17DRAFT_1162640</name>
</gene>
<feature type="active site" evidence="5">
    <location>
        <position position="118"/>
    </location>
</feature>
<accession>A0AAD7CZ44</accession>
<dbReference type="InterPro" id="IPR001300">
    <property type="entry name" value="Peptidase_C2_calpain_cat"/>
</dbReference>
<comment type="similarity">
    <text evidence="1">Belongs to the peptidase C2 family.</text>
</comment>
<dbReference type="GO" id="GO:0004198">
    <property type="term" value="F:calcium-dependent cysteine-type endopeptidase activity"/>
    <property type="evidence" value="ECO:0007669"/>
    <property type="project" value="InterPro"/>
</dbReference>
<dbReference type="EMBL" id="JARKIE010000215">
    <property type="protein sequence ID" value="KAJ7665591.1"/>
    <property type="molecule type" value="Genomic_DNA"/>
</dbReference>
<evidence type="ECO:0000256" key="6">
    <source>
        <dbReference type="PROSITE-ProRule" id="PRU00239"/>
    </source>
</evidence>
<evidence type="ECO:0000256" key="3">
    <source>
        <dbReference type="ARBA" id="ARBA00022801"/>
    </source>
</evidence>
<dbReference type="InterPro" id="IPR022684">
    <property type="entry name" value="Calpain_cysteine_protease"/>
</dbReference>
<comment type="caution">
    <text evidence="8">The sequence shown here is derived from an EMBL/GenBank/DDBJ whole genome shotgun (WGS) entry which is preliminary data.</text>
</comment>
<dbReference type="GO" id="GO:0006508">
    <property type="term" value="P:proteolysis"/>
    <property type="evidence" value="ECO:0007669"/>
    <property type="project" value="UniProtKB-KW"/>
</dbReference>
<evidence type="ECO:0000256" key="2">
    <source>
        <dbReference type="ARBA" id="ARBA00022670"/>
    </source>
</evidence>
<evidence type="ECO:0000313" key="9">
    <source>
        <dbReference type="Proteomes" id="UP001221757"/>
    </source>
</evidence>
<sequence>MPLFNLFKTKSADPEPNKATFPQPAGTAGLGVTTELEKATVARIARECRDKNQKFRYIEFDLENDRDACLNGLFHLPEGECYDPSVVRRITKIFEKPEFFVDGANANDIVQGDFLGNCWFRGLVETFCVARDEETGVYGFIFSKDDHWVHVVIDDLLYTAVPKFEELSMAEKNYITMTRTYSTSLHDKEARLCISRNPERLERPGCR</sequence>
<reference evidence="8" key="1">
    <citation type="submission" date="2023-03" db="EMBL/GenBank/DDBJ databases">
        <title>Massive genome expansion in bonnet fungi (Mycena s.s.) driven by repeated elements and novel gene families across ecological guilds.</title>
        <authorList>
            <consortium name="Lawrence Berkeley National Laboratory"/>
            <person name="Harder C.B."/>
            <person name="Miyauchi S."/>
            <person name="Viragh M."/>
            <person name="Kuo A."/>
            <person name="Thoen E."/>
            <person name="Andreopoulos B."/>
            <person name="Lu D."/>
            <person name="Skrede I."/>
            <person name="Drula E."/>
            <person name="Henrissat B."/>
            <person name="Morin E."/>
            <person name="Kohler A."/>
            <person name="Barry K."/>
            <person name="LaButti K."/>
            <person name="Morin E."/>
            <person name="Salamov A."/>
            <person name="Lipzen A."/>
            <person name="Mereny Z."/>
            <person name="Hegedus B."/>
            <person name="Baldrian P."/>
            <person name="Stursova M."/>
            <person name="Weitz H."/>
            <person name="Taylor A."/>
            <person name="Grigoriev I.V."/>
            <person name="Nagy L.G."/>
            <person name="Martin F."/>
            <person name="Kauserud H."/>
        </authorList>
    </citation>
    <scope>NUCLEOTIDE SEQUENCE</scope>
    <source>
        <strain evidence="8">CBHHK067</strain>
    </source>
</reference>
<feature type="domain" description="Calpain catalytic" evidence="7">
    <location>
        <begin position="88"/>
        <end position="157"/>
    </location>
</feature>
<keyword evidence="2" id="KW-0645">Protease</keyword>
<evidence type="ECO:0000313" key="8">
    <source>
        <dbReference type="EMBL" id="KAJ7665591.1"/>
    </source>
</evidence>
<dbReference type="SUPFAM" id="SSF54001">
    <property type="entry name" value="Cysteine proteinases"/>
    <property type="match status" value="1"/>
</dbReference>
<dbReference type="PANTHER" id="PTHR10183">
    <property type="entry name" value="CALPAIN"/>
    <property type="match status" value="1"/>
</dbReference>
<evidence type="ECO:0000256" key="4">
    <source>
        <dbReference type="ARBA" id="ARBA00022807"/>
    </source>
</evidence>
<proteinExistence type="inferred from homology"/>
<dbReference type="AlphaFoldDB" id="A0AAD7CZ44"/>
<dbReference type="Pfam" id="PF00648">
    <property type="entry name" value="Peptidase_C2"/>
    <property type="match status" value="1"/>
</dbReference>
<organism evidence="8 9">
    <name type="scientific">Mycena rosella</name>
    <name type="common">Pink bonnet</name>
    <name type="synonym">Agaricus rosellus</name>
    <dbReference type="NCBI Taxonomy" id="1033263"/>
    <lineage>
        <taxon>Eukaryota</taxon>
        <taxon>Fungi</taxon>
        <taxon>Dikarya</taxon>
        <taxon>Basidiomycota</taxon>
        <taxon>Agaricomycotina</taxon>
        <taxon>Agaricomycetes</taxon>
        <taxon>Agaricomycetidae</taxon>
        <taxon>Agaricales</taxon>
        <taxon>Marasmiineae</taxon>
        <taxon>Mycenaceae</taxon>
        <taxon>Mycena</taxon>
    </lineage>
</organism>
<protein>
    <recommendedName>
        <fullName evidence="7">Calpain catalytic domain-containing protein</fullName>
    </recommendedName>
</protein>
<comment type="caution">
    <text evidence="6">Lacks conserved residue(s) required for the propagation of feature annotation.</text>
</comment>
<dbReference type="Proteomes" id="UP001221757">
    <property type="component" value="Unassembled WGS sequence"/>
</dbReference>
<dbReference type="InterPro" id="IPR038765">
    <property type="entry name" value="Papain-like_cys_pep_sf"/>
</dbReference>
<name>A0AAD7CZ44_MYCRO</name>
<evidence type="ECO:0000256" key="1">
    <source>
        <dbReference type="ARBA" id="ARBA00007623"/>
    </source>
</evidence>
<keyword evidence="4" id="KW-0788">Thiol protease</keyword>